<dbReference type="HOGENOM" id="CLU_008455_8_4_1"/>
<evidence type="ECO:0000256" key="4">
    <source>
        <dbReference type="ARBA" id="ARBA00022989"/>
    </source>
</evidence>
<name>A0A0D2E2U1_9EURO</name>
<feature type="transmembrane region" description="Helical" evidence="6">
    <location>
        <begin position="185"/>
        <end position="205"/>
    </location>
</feature>
<feature type="transmembrane region" description="Helical" evidence="6">
    <location>
        <begin position="97"/>
        <end position="114"/>
    </location>
</feature>
<evidence type="ECO:0000256" key="2">
    <source>
        <dbReference type="ARBA" id="ARBA00022448"/>
    </source>
</evidence>
<keyword evidence="4 6" id="KW-1133">Transmembrane helix</keyword>
<evidence type="ECO:0000256" key="5">
    <source>
        <dbReference type="ARBA" id="ARBA00023136"/>
    </source>
</evidence>
<dbReference type="OrthoDB" id="4159967at2759"/>
<dbReference type="PROSITE" id="PS50850">
    <property type="entry name" value="MFS"/>
    <property type="match status" value="1"/>
</dbReference>
<feature type="transmembrane region" description="Helical" evidence="6">
    <location>
        <begin position="357"/>
        <end position="376"/>
    </location>
</feature>
<keyword evidence="3 6" id="KW-0812">Transmembrane</keyword>
<dbReference type="RefSeq" id="XP_013310407.1">
    <property type="nucleotide sequence ID" value="XM_013454953.1"/>
</dbReference>
<keyword evidence="2" id="KW-0813">Transport</keyword>
<feature type="transmembrane region" description="Helical" evidence="6">
    <location>
        <begin position="155"/>
        <end position="173"/>
    </location>
</feature>
<gene>
    <name evidence="8" type="ORF">PV05_11469</name>
</gene>
<sequence length="498" mass="54332">MSMSTEKNSDTQAGEEVERYSVFTPVEKWCIVAMVSYAAWFSTLSSFIYYPAIHSIAQALSVSVDKVKLTVTSYLAVATIAPTLLGDAADTRGRRPVYLIALGLYFVANIAIALSRTYDALLGLRILQAAAISGTFSIAYGVLTDIASPAERGSFVGAVSFAITIAASLGPILGGSLTYAAGWTWIFWFLAIASGLCFSVMLCLLPETARNIVGNGSVMPPKHLRLPISTSLMCHWQDSNDAARQTWRIPNPLKSVTILLRRDNATIMFACGLLYVVYTCINTSLSTLFIQIYELNQWQAGLIYLPFGLGGTASTFFVGRLLDGAYRRARTMQGLPTDKAVGDDLDDFPIERARRSVIWIPLLVTAASVVALGWVLHYGKHIAIPLCLQFVAGLCMQLDFSIYNTLLVDKNHRSPAAAQASSNIVRCTLAAITVSVLQKMVNAIGVGWTFTLMGGLCLVGTALFFVDYQHGFSWRQELRLPLADVSARCNTQHRTLCR</sequence>
<dbReference type="AlphaFoldDB" id="A0A0D2E2U1"/>
<dbReference type="Gene3D" id="1.20.1250.20">
    <property type="entry name" value="MFS general substrate transporter like domains"/>
    <property type="match status" value="1"/>
</dbReference>
<dbReference type="InterPro" id="IPR011701">
    <property type="entry name" value="MFS"/>
</dbReference>
<dbReference type="SUPFAM" id="SSF103473">
    <property type="entry name" value="MFS general substrate transporter"/>
    <property type="match status" value="1"/>
</dbReference>
<feature type="transmembrane region" description="Helical" evidence="6">
    <location>
        <begin position="29"/>
        <end position="49"/>
    </location>
</feature>
<accession>A0A0D2E2U1</accession>
<dbReference type="GeneID" id="25333377"/>
<keyword evidence="9" id="KW-1185">Reference proteome</keyword>
<evidence type="ECO:0000256" key="1">
    <source>
        <dbReference type="ARBA" id="ARBA00004141"/>
    </source>
</evidence>
<dbReference type="InterPro" id="IPR036259">
    <property type="entry name" value="MFS_trans_sf"/>
</dbReference>
<keyword evidence="5 6" id="KW-0472">Membrane</keyword>
<evidence type="ECO:0000259" key="7">
    <source>
        <dbReference type="PROSITE" id="PS50850"/>
    </source>
</evidence>
<feature type="transmembrane region" description="Helical" evidence="6">
    <location>
        <begin position="447"/>
        <end position="466"/>
    </location>
</feature>
<evidence type="ECO:0000256" key="6">
    <source>
        <dbReference type="SAM" id="Phobius"/>
    </source>
</evidence>
<dbReference type="Proteomes" id="UP000054342">
    <property type="component" value="Unassembled WGS sequence"/>
</dbReference>
<evidence type="ECO:0000313" key="8">
    <source>
        <dbReference type="EMBL" id="KIW49823.1"/>
    </source>
</evidence>
<feature type="transmembrane region" description="Helical" evidence="6">
    <location>
        <begin position="120"/>
        <end position="143"/>
    </location>
</feature>
<dbReference type="InterPro" id="IPR020846">
    <property type="entry name" value="MFS_dom"/>
</dbReference>
<dbReference type="GO" id="GO:0022857">
    <property type="term" value="F:transmembrane transporter activity"/>
    <property type="evidence" value="ECO:0007669"/>
    <property type="project" value="InterPro"/>
</dbReference>
<evidence type="ECO:0000313" key="9">
    <source>
        <dbReference type="Proteomes" id="UP000054342"/>
    </source>
</evidence>
<evidence type="ECO:0000256" key="3">
    <source>
        <dbReference type="ARBA" id="ARBA00022692"/>
    </source>
</evidence>
<dbReference type="Pfam" id="PF07690">
    <property type="entry name" value="MFS_1"/>
    <property type="match status" value="1"/>
</dbReference>
<dbReference type="EMBL" id="KN847323">
    <property type="protein sequence ID" value="KIW49823.1"/>
    <property type="molecule type" value="Genomic_DNA"/>
</dbReference>
<dbReference type="PANTHER" id="PTHR23502">
    <property type="entry name" value="MAJOR FACILITATOR SUPERFAMILY"/>
    <property type="match status" value="1"/>
</dbReference>
<protein>
    <recommendedName>
        <fullName evidence="7">Major facilitator superfamily (MFS) profile domain-containing protein</fullName>
    </recommendedName>
</protein>
<feature type="domain" description="Major facilitator superfamily (MFS) profile" evidence="7">
    <location>
        <begin position="31"/>
        <end position="472"/>
    </location>
</feature>
<dbReference type="FunFam" id="1.20.1250.20:FF:000172">
    <property type="entry name" value="MFS multidrug resistance transporter"/>
    <property type="match status" value="1"/>
</dbReference>
<dbReference type="PANTHER" id="PTHR23502:SF51">
    <property type="entry name" value="QUINIDINE RESISTANCE PROTEIN 1-RELATED"/>
    <property type="match status" value="1"/>
</dbReference>
<feature type="transmembrane region" description="Helical" evidence="6">
    <location>
        <begin position="267"/>
        <end position="290"/>
    </location>
</feature>
<dbReference type="GO" id="GO:0005886">
    <property type="term" value="C:plasma membrane"/>
    <property type="evidence" value="ECO:0007669"/>
    <property type="project" value="TreeGrafter"/>
</dbReference>
<dbReference type="STRING" id="348802.A0A0D2E2U1"/>
<organism evidence="8 9">
    <name type="scientific">Exophiala xenobiotica</name>
    <dbReference type="NCBI Taxonomy" id="348802"/>
    <lineage>
        <taxon>Eukaryota</taxon>
        <taxon>Fungi</taxon>
        <taxon>Dikarya</taxon>
        <taxon>Ascomycota</taxon>
        <taxon>Pezizomycotina</taxon>
        <taxon>Eurotiomycetes</taxon>
        <taxon>Chaetothyriomycetidae</taxon>
        <taxon>Chaetothyriales</taxon>
        <taxon>Herpotrichiellaceae</taxon>
        <taxon>Exophiala</taxon>
    </lineage>
</organism>
<feature type="transmembrane region" description="Helical" evidence="6">
    <location>
        <begin position="302"/>
        <end position="322"/>
    </location>
</feature>
<comment type="subcellular location">
    <subcellularLocation>
        <location evidence="1">Membrane</location>
        <topology evidence="1">Multi-pass membrane protein</topology>
    </subcellularLocation>
</comment>
<proteinExistence type="predicted"/>
<reference evidence="8 9" key="1">
    <citation type="submission" date="2015-01" db="EMBL/GenBank/DDBJ databases">
        <title>The Genome Sequence of Exophiala xenobiotica CBS118157.</title>
        <authorList>
            <consortium name="The Broad Institute Genomics Platform"/>
            <person name="Cuomo C."/>
            <person name="de Hoog S."/>
            <person name="Gorbushina A."/>
            <person name="Stielow B."/>
            <person name="Teixiera M."/>
            <person name="Abouelleil A."/>
            <person name="Chapman S.B."/>
            <person name="Priest M."/>
            <person name="Young S.K."/>
            <person name="Wortman J."/>
            <person name="Nusbaum C."/>
            <person name="Birren B."/>
        </authorList>
    </citation>
    <scope>NUCLEOTIDE SEQUENCE [LARGE SCALE GENOMIC DNA]</scope>
    <source>
        <strain evidence="8 9">CBS 118157</strain>
    </source>
</reference>